<evidence type="ECO:0000256" key="13">
    <source>
        <dbReference type="RuleBase" id="RU362091"/>
    </source>
</evidence>
<dbReference type="RefSeq" id="WP_000537366.1">
    <property type="nucleotide sequence ID" value="NC_003028.3"/>
</dbReference>
<gene>
    <name evidence="15" type="ordered locus">SP_1328</name>
</gene>
<feature type="transmembrane region" description="Helical" evidence="14">
    <location>
        <begin position="76"/>
        <end position="100"/>
    </location>
</feature>
<keyword evidence="16" id="KW-1185">Reference proteome</keyword>
<organism evidence="15 16">
    <name type="scientific">Streptococcus pneumoniae serotype 4 (strain ATCC BAA-334 / TIGR4)</name>
    <dbReference type="NCBI Taxonomy" id="170187"/>
    <lineage>
        <taxon>Bacteria</taxon>
        <taxon>Bacillati</taxon>
        <taxon>Bacillota</taxon>
        <taxon>Bacilli</taxon>
        <taxon>Lactobacillales</taxon>
        <taxon>Streptococcaceae</taxon>
        <taxon>Streptococcus</taxon>
    </lineage>
</organism>
<dbReference type="PROSITE" id="PS50283">
    <property type="entry name" value="NA_SOLUT_SYMP_3"/>
    <property type="match status" value="1"/>
</dbReference>
<dbReference type="PhylomeDB" id="A0A0H2UQE5"/>
<keyword evidence="9 14" id="KW-0472">Membrane</keyword>
<keyword evidence="5 14" id="KW-0812">Transmembrane</keyword>
<dbReference type="NCBIfam" id="TIGR00813">
    <property type="entry name" value="sss"/>
    <property type="match status" value="1"/>
</dbReference>
<dbReference type="PANTHER" id="PTHR42985">
    <property type="entry name" value="SODIUM-COUPLED MONOCARBOXYLATE TRANSPORTER"/>
    <property type="match status" value="1"/>
</dbReference>
<dbReference type="GO" id="GO:0098660">
    <property type="term" value="P:inorganic ion transmembrane transport"/>
    <property type="evidence" value="ECO:0007669"/>
    <property type="project" value="UniProtKB-ARBA"/>
</dbReference>
<dbReference type="GO" id="GO:0006814">
    <property type="term" value="P:sodium ion transport"/>
    <property type="evidence" value="ECO:0007669"/>
    <property type="project" value="UniProtKB-KW"/>
</dbReference>
<feature type="transmembrane region" description="Helical" evidence="14">
    <location>
        <begin position="6"/>
        <end position="28"/>
    </location>
</feature>
<evidence type="ECO:0000256" key="14">
    <source>
        <dbReference type="SAM" id="Phobius"/>
    </source>
</evidence>
<reference evidence="15 16" key="1">
    <citation type="journal article" date="2001" name="Science">
        <title>Complete genome sequence of a virulent isolate of Streptococcus pneumoniae.</title>
        <authorList>
            <person name="Tettelin H."/>
            <person name="Nelson K.E."/>
            <person name="Paulsen I.T."/>
            <person name="Eisen J.A."/>
            <person name="Read T.D."/>
            <person name="Peterson S."/>
            <person name="Heidelberg J."/>
            <person name="DeBoy R.T."/>
            <person name="Haft D.H."/>
            <person name="Dodson R.J."/>
            <person name="Durkin A.S."/>
            <person name="Gwinn M."/>
            <person name="Kolonay J.F."/>
            <person name="Nelson W.C."/>
            <person name="Peterson J.D."/>
            <person name="Umayam L.A."/>
            <person name="White O."/>
            <person name="Salzberg S.L."/>
            <person name="Lewis M.R."/>
            <person name="Radune D."/>
            <person name="Holtzapple E."/>
            <person name="Khouri H."/>
            <person name="Wolf A.M."/>
            <person name="Utterback T.R."/>
            <person name="Hansen C.L."/>
            <person name="McDonald L.A."/>
            <person name="Feldblyum T.V."/>
            <person name="Angiuoli S."/>
            <person name="Dickinson T."/>
            <person name="Hickey E.K."/>
            <person name="Holt I.E."/>
            <person name="Loftus B.J."/>
            <person name="Yang F."/>
            <person name="Smith H.O."/>
            <person name="Venter J.C."/>
            <person name="Dougherty B.A."/>
            <person name="Morrison D.A."/>
            <person name="Hollingshead S.K."/>
            <person name="Fraser C.M."/>
        </authorList>
    </citation>
    <scope>NUCLEOTIDE SEQUENCE [LARGE SCALE GENOMIC DNA]</scope>
    <source>
        <strain evidence="16">ATCC BAA-334 / TIGR4</strain>
    </source>
</reference>
<dbReference type="AlphaFoldDB" id="A0A0H2UQE5"/>
<feature type="transmembrane region" description="Helical" evidence="14">
    <location>
        <begin position="149"/>
        <end position="172"/>
    </location>
</feature>
<evidence type="ECO:0000256" key="3">
    <source>
        <dbReference type="ARBA" id="ARBA00022448"/>
    </source>
</evidence>
<dbReference type="BioCyc" id="SPNE170187:G1FZB-1339-MONOMER"/>
<evidence type="ECO:0000256" key="4">
    <source>
        <dbReference type="ARBA" id="ARBA00022475"/>
    </source>
</evidence>
<comment type="similarity">
    <text evidence="2 13">Belongs to the sodium:solute symporter (SSF) (TC 2.A.21) family.</text>
</comment>
<evidence type="ECO:0000256" key="2">
    <source>
        <dbReference type="ARBA" id="ARBA00006434"/>
    </source>
</evidence>
<dbReference type="GO" id="GO:0015075">
    <property type="term" value="F:monoatomic ion transmembrane transporter activity"/>
    <property type="evidence" value="ECO:0007669"/>
    <property type="project" value="UniProtKB-ARBA"/>
</dbReference>
<sequence length="513" mass="55769">MGTTGFTIIDLIILIVYLLAVLVAGIYFSKKEMKGKEFFKGDGSVPWYVTSVSIFATMLSPISFLGLAGSSYAGSWILWFAQLGMVVAIPLTIRFILPIFARIDIDTAYDYLDKRFNSKALRIISALLFIIYQLGRMSIIMYLPSAGLSVLTGIDINILIILMGVVAIVYSYTGGLKSVLWTDFIQGVILISGVVLALFVLIANIKGGFGAVAETLANGKFLAANEKLFDPNLLSNSIFLIVMGSGFTILSSYASSQDLVQRFTTTQNIKKLNKMLFTNGVLSLATATVFYLIGTGLYVFYQVQNADSAASNIPQDQIFMYFIAYQLPVGITGLILAAIYAASQSTISTGLNSVATSWTLDIQDVISKNMSDNRRTKIAQFVSLAVGLFSIGVSIVMAHSDIKSAYEWFNSFMGLVLGLLGGVFILGFVSKKANKQGAYAALIVSTIVMVFIKYFLPPTAVSYWAYSLISISVSVVSGYIVSVLTGNKVSAPKYTTIHDITEIKADSSWEVRH</sequence>
<feature type="transmembrane region" description="Helical" evidence="14">
    <location>
        <begin position="378"/>
        <end position="399"/>
    </location>
</feature>
<keyword evidence="7" id="KW-0915">Sodium</keyword>
<feature type="transmembrane region" description="Helical" evidence="14">
    <location>
        <begin position="121"/>
        <end position="143"/>
    </location>
</feature>
<evidence type="ECO:0000256" key="7">
    <source>
        <dbReference type="ARBA" id="ARBA00023053"/>
    </source>
</evidence>
<feature type="transmembrane region" description="Helical" evidence="14">
    <location>
        <begin position="237"/>
        <end position="255"/>
    </location>
</feature>
<evidence type="ECO:0000256" key="5">
    <source>
        <dbReference type="ARBA" id="ARBA00022692"/>
    </source>
</evidence>
<evidence type="ECO:0000313" key="15">
    <source>
        <dbReference type="EMBL" id="AAK75426.1"/>
    </source>
</evidence>
<accession>A0A0H2UQE5</accession>
<comment type="subcellular location">
    <subcellularLocation>
        <location evidence="1">Cell membrane</location>
        <topology evidence="1">Multi-pass membrane protein</topology>
    </subcellularLocation>
</comment>
<protein>
    <submittedName>
        <fullName evidence="15">Sodium:solute symporter family protein</fullName>
    </submittedName>
</protein>
<evidence type="ECO:0000256" key="9">
    <source>
        <dbReference type="ARBA" id="ARBA00023136"/>
    </source>
</evidence>
<dbReference type="Pfam" id="PF00474">
    <property type="entry name" value="SSF"/>
    <property type="match status" value="1"/>
</dbReference>
<dbReference type="KEGG" id="spn:SP_1328"/>
<dbReference type="EnsemblBacteria" id="AAK75426">
    <property type="protein sequence ID" value="AAK75426"/>
    <property type="gene ID" value="SP_1328"/>
</dbReference>
<dbReference type="InterPro" id="IPR038377">
    <property type="entry name" value="Na/Glc_symporter_sf"/>
</dbReference>
<name>A0A0H2UQE5_STRPN</name>
<dbReference type="EMBL" id="AE005672">
    <property type="protein sequence ID" value="AAK75426.1"/>
    <property type="molecule type" value="Genomic_DNA"/>
</dbReference>
<dbReference type="PaxDb" id="170187-SP_1328"/>
<feature type="transmembrane region" description="Helical" evidence="14">
    <location>
        <begin position="463"/>
        <end position="484"/>
    </location>
</feature>
<keyword evidence="11" id="KW-0739">Sodium transport</keyword>
<dbReference type="InterPro" id="IPR001734">
    <property type="entry name" value="Na/solute_symporter"/>
</dbReference>
<evidence type="ECO:0000256" key="6">
    <source>
        <dbReference type="ARBA" id="ARBA00022989"/>
    </source>
</evidence>
<evidence type="ECO:0000256" key="8">
    <source>
        <dbReference type="ARBA" id="ARBA00023065"/>
    </source>
</evidence>
<keyword evidence="6 14" id="KW-1133">Transmembrane helix</keyword>
<feature type="transmembrane region" description="Helical" evidence="14">
    <location>
        <begin position="184"/>
        <end position="205"/>
    </location>
</feature>
<keyword evidence="3" id="KW-0813">Transport</keyword>
<keyword evidence="8" id="KW-0406">Ion transport</keyword>
<dbReference type="GO" id="GO:0015293">
    <property type="term" value="F:symporter activity"/>
    <property type="evidence" value="ECO:0007669"/>
    <property type="project" value="TreeGrafter"/>
</dbReference>
<dbReference type="GO" id="GO:0005886">
    <property type="term" value="C:plasma membrane"/>
    <property type="evidence" value="ECO:0007669"/>
    <property type="project" value="UniProtKB-SubCell"/>
</dbReference>
<evidence type="ECO:0000256" key="10">
    <source>
        <dbReference type="ARBA" id="ARBA00023180"/>
    </source>
</evidence>
<dbReference type="PROSITE" id="PS00456">
    <property type="entry name" value="NA_SOLUT_SYMP_1"/>
    <property type="match status" value="1"/>
</dbReference>
<keyword evidence="10" id="KW-0325">Glycoprotein</keyword>
<evidence type="ECO:0000313" key="16">
    <source>
        <dbReference type="Proteomes" id="UP000000585"/>
    </source>
</evidence>
<feature type="transmembrane region" description="Helical" evidence="14">
    <location>
        <begin position="318"/>
        <end position="342"/>
    </location>
</feature>
<evidence type="ECO:0000256" key="1">
    <source>
        <dbReference type="ARBA" id="ARBA00004651"/>
    </source>
</evidence>
<dbReference type="InterPro" id="IPR018212">
    <property type="entry name" value="Na/solute_symporter_CS"/>
</dbReference>
<evidence type="ECO:0000256" key="11">
    <source>
        <dbReference type="ARBA" id="ARBA00023201"/>
    </source>
</evidence>
<feature type="transmembrane region" description="Helical" evidence="14">
    <location>
        <begin position="411"/>
        <end position="430"/>
    </location>
</feature>
<dbReference type="Proteomes" id="UP000000585">
    <property type="component" value="Chromosome"/>
</dbReference>
<dbReference type="eggNOG" id="COG0591">
    <property type="taxonomic scope" value="Bacteria"/>
</dbReference>
<dbReference type="Gene3D" id="1.20.1730.10">
    <property type="entry name" value="Sodium/glucose cotransporter"/>
    <property type="match status" value="1"/>
</dbReference>
<feature type="transmembrane region" description="Helical" evidence="14">
    <location>
        <begin position="276"/>
        <end position="298"/>
    </location>
</feature>
<keyword evidence="4" id="KW-1003">Cell membrane</keyword>
<comment type="catalytic activity">
    <reaction evidence="12">
        <text>iodide(out) + 2 Na(+)(out) = iodide(in) + 2 Na(+)(in)</text>
        <dbReference type="Rhea" id="RHEA:71207"/>
        <dbReference type="ChEBI" id="CHEBI:16382"/>
        <dbReference type="ChEBI" id="CHEBI:29101"/>
    </reaction>
</comment>
<proteinExistence type="inferred from homology"/>
<feature type="transmembrane region" description="Helical" evidence="14">
    <location>
        <begin position="48"/>
        <end position="70"/>
    </location>
</feature>
<evidence type="ECO:0000256" key="12">
    <source>
        <dbReference type="ARBA" id="ARBA00036099"/>
    </source>
</evidence>
<dbReference type="InterPro" id="IPR051163">
    <property type="entry name" value="Sodium:Solute_Symporter_SSF"/>
</dbReference>
<dbReference type="PANTHER" id="PTHR42985:SF40">
    <property type="entry name" value="LD47995P-RELATED"/>
    <property type="match status" value="1"/>
</dbReference>
<feature type="transmembrane region" description="Helical" evidence="14">
    <location>
        <begin position="437"/>
        <end position="457"/>
    </location>
</feature>
<dbReference type="CDD" id="cd11495">
    <property type="entry name" value="SLC5sbd_NIS-like_u3"/>
    <property type="match status" value="1"/>
</dbReference>